<dbReference type="GO" id="GO:0003677">
    <property type="term" value="F:DNA binding"/>
    <property type="evidence" value="ECO:0007669"/>
    <property type="project" value="UniProtKB-UniRule"/>
</dbReference>
<dbReference type="RefSeq" id="WP_163725363.1">
    <property type="nucleotide sequence ID" value="NZ_AP022601.1"/>
</dbReference>
<keyword evidence="5" id="KW-1185">Reference proteome</keyword>
<dbReference type="Pfam" id="PF00440">
    <property type="entry name" value="TetR_N"/>
    <property type="match status" value="1"/>
</dbReference>
<proteinExistence type="predicted"/>
<keyword evidence="1 2" id="KW-0238">DNA-binding</keyword>
<dbReference type="EMBL" id="AP022601">
    <property type="protein sequence ID" value="BBY90738.1"/>
    <property type="molecule type" value="Genomic_DNA"/>
</dbReference>
<gene>
    <name evidence="4" type="ORF">MGALJ_04070</name>
</gene>
<dbReference type="InterPro" id="IPR001647">
    <property type="entry name" value="HTH_TetR"/>
</dbReference>
<sequence length="186" mass="20284">MPRNDWLVGDRRSAAAERIYDAATELIARDGLDAFDVDVLAARVHCSRATIYRHAGGKGEIREAVLLRSAASVVETVGKAVDGLSGADRIARAIAVALKQIRSHPLRESMVDSLRSGRGMTWLAESPVVAGFATDLNGLTEDDRDAAQWILRVVLSMLCWPVDDVDAERRVVERFVLPAFADSAEQ</sequence>
<reference evidence="4 5" key="1">
    <citation type="journal article" date="2019" name="Emerg. Microbes Infect.">
        <title>Comprehensive subspecies identification of 175 nontuberculous mycobacteria species based on 7547 genomic profiles.</title>
        <authorList>
            <person name="Matsumoto Y."/>
            <person name="Kinjo T."/>
            <person name="Motooka D."/>
            <person name="Nabeya D."/>
            <person name="Jung N."/>
            <person name="Uechi K."/>
            <person name="Horii T."/>
            <person name="Iida T."/>
            <person name="Fujita J."/>
            <person name="Nakamura S."/>
        </authorList>
    </citation>
    <scope>NUCLEOTIDE SEQUENCE [LARGE SCALE GENOMIC DNA]</scope>
    <source>
        <strain evidence="4 5">JCM 6399</strain>
    </source>
</reference>
<evidence type="ECO:0000313" key="5">
    <source>
        <dbReference type="Proteomes" id="UP000465785"/>
    </source>
</evidence>
<dbReference type="SUPFAM" id="SSF46689">
    <property type="entry name" value="Homeodomain-like"/>
    <property type="match status" value="1"/>
</dbReference>
<dbReference type="KEGG" id="mgau:MGALJ_04070"/>
<evidence type="ECO:0000313" key="4">
    <source>
        <dbReference type="EMBL" id="BBY90738.1"/>
    </source>
</evidence>
<dbReference type="InterPro" id="IPR009057">
    <property type="entry name" value="Homeodomain-like_sf"/>
</dbReference>
<dbReference type="PROSITE" id="PS50977">
    <property type="entry name" value="HTH_TETR_2"/>
    <property type="match status" value="1"/>
</dbReference>
<feature type="domain" description="HTH tetR-type" evidence="3">
    <location>
        <begin position="13"/>
        <end position="73"/>
    </location>
</feature>
<dbReference type="AlphaFoldDB" id="A0A9W4B663"/>
<feature type="DNA-binding region" description="H-T-H motif" evidence="2">
    <location>
        <begin position="36"/>
        <end position="55"/>
    </location>
</feature>
<evidence type="ECO:0000259" key="3">
    <source>
        <dbReference type="PROSITE" id="PS50977"/>
    </source>
</evidence>
<evidence type="ECO:0000256" key="2">
    <source>
        <dbReference type="PROSITE-ProRule" id="PRU00335"/>
    </source>
</evidence>
<evidence type="ECO:0000256" key="1">
    <source>
        <dbReference type="ARBA" id="ARBA00023125"/>
    </source>
</evidence>
<dbReference type="Proteomes" id="UP000465785">
    <property type="component" value="Chromosome"/>
</dbReference>
<organism evidence="4 5">
    <name type="scientific">Mycobacterium gallinarum</name>
    <dbReference type="NCBI Taxonomy" id="39689"/>
    <lineage>
        <taxon>Bacteria</taxon>
        <taxon>Bacillati</taxon>
        <taxon>Actinomycetota</taxon>
        <taxon>Actinomycetes</taxon>
        <taxon>Mycobacteriales</taxon>
        <taxon>Mycobacteriaceae</taxon>
        <taxon>Mycobacterium</taxon>
    </lineage>
</organism>
<accession>A0A9W4B663</accession>
<name>A0A9W4B663_9MYCO</name>
<dbReference type="Gene3D" id="1.10.357.10">
    <property type="entry name" value="Tetracycline Repressor, domain 2"/>
    <property type="match status" value="1"/>
</dbReference>
<protein>
    <submittedName>
        <fullName evidence="4">Transcriptional regulator</fullName>
    </submittedName>
</protein>